<proteinExistence type="predicted"/>
<accession>A0A3G2L2Y0</accession>
<dbReference type="KEGG" id="emar:D1013_04075"/>
<organism evidence="1 2">
    <name type="scientific">Euzebyella marina</name>
    <dbReference type="NCBI Taxonomy" id="1761453"/>
    <lineage>
        <taxon>Bacteria</taxon>
        <taxon>Pseudomonadati</taxon>
        <taxon>Bacteroidota</taxon>
        <taxon>Flavobacteriia</taxon>
        <taxon>Flavobacteriales</taxon>
        <taxon>Flavobacteriaceae</taxon>
        <taxon>Euzebyella</taxon>
    </lineage>
</organism>
<keyword evidence="2" id="KW-1185">Reference proteome</keyword>
<dbReference type="AlphaFoldDB" id="A0A3G2L2Y0"/>
<name>A0A3G2L2Y0_9FLAO</name>
<evidence type="ECO:0000313" key="2">
    <source>
        <dbReference type="Proteomes" id="UP000276309"/>
    </source>
</evidence>
<gene>
    <name evidence="1" type="ORF">D1013_04075</name>
</gene>
<dbReference type="RefSeq" id="WP_121847671.1">
    <property type="nucleotide sequence ID" value="NZ_CP032050.1"/>
</dbReference>
<protein>
    <submittedName>
        <fullName evidence="1">Uncharacterized protein</fullName>
    </submittedName>
</protein>
<evidence type="ECO:0000313" key="1">
    <source>
        <dbReference type="EMBL" id="AYN66619.1"/>
    </source>
</evidence>
<dbReference type="Proteomes" id="UP000276309">
    <property type="component" value="Chromosome"/>
</dbReference>
<dbReference type="OrthoDB" id="1467749at2"/>
<sequence length="63" mass="7514">MKFIHIKRNTVAEKRFTEKMGMLYTNVTYVKKAFLGIPLKTLHIYRKTYYGKVKSCEDCRIAH</sequence>
<reference evidence="1 2" key="1">
    <citation type="submission" date="2018-08" db="EMBL/GenBank/DDBJ databases">
        <title>The reduced genetic potential of extracellular carbohydrate catabolism in Euzebyella marina RN62, a Flavobacteriia bacterium isolated from the hadal water.</title>
        <authorList>
            <person name="Xue C."/>
        </authorList>
    </citation>
    <scope>NUCLEOTIDE SEQUENCE [LARGE SCALE GENOMIC DNA]</scope>
    <source>
        <strain evidence="1 2">RN62</strain>
    </source>
</reference>
<dbReference type="EMBL" id="CP032050">
    <property type="protein sequence ID" value="AYN66619.1"/>
    <property type="molecule type" value="Genomic_DNA"/>
</dbReference>